<evidence type="ECO:0000313" key="1">
    <source>
        <dbReference type="EMBL" id="GIO35746.1"/>
    </source>
</evidence>
<sequence>MAKHFFRQLPNLALSEEVMQTIIGDVLCHKAKSNLLKAIMWLDTFGTDKEFLGNSLVKTSEGWELVAKGESEWRFPISVTYEESTPNFELISYYKK</sequence>
<dbReference type="RefSeq" id="WP_212938151.1">
    <property type="nucleotide sequence ID" value="NZ_BORR01000002.1"/>
</dbReference>
<dbReference type="AlphaFoldDB" id="A0A919XP02"/>
<organism evidence="1 2">
    <name type="scientific">Paenibacillus antibioticophila</name>
    <dbReference type="NCBI Taxonomy" id="1274374"/>
    <lineage>
        <taxon>Bacteria</taxon>
        <taxon>Bacillati</taxon>
        <taxon>Bacillota</taxon>
        <taxon>Bacilli</taxon>
        <taxon>Bacillales</taxon>
        <taxon>Paenibacillaceae</taxon>
        <taxon>Paenibacillus</taxon>
    </lineage>
</organism>
<dbReference type="Proteomes" id="UP000681162">
    <property type="component" value="Unassembled WGS sequence"/>
</dbReference>
<comment type="caution">
    <text evidence="1">The sequence shown here is derived from an EMBL/GenBank/DDBJ whole genome shotgun (WGS) entry which is preliminary data.</text>
</comment>
<accession>A0A919XP02</accession>
<proteinExistence type="predicted"/>
<name>A0A919XP02_9BACL</name>
<dbReference type="EMBL" id="BORR01000002">
    <property type="protein sequence ID" value="GIO35746.1"/>
    <property type="molecule type" value="Genomic_DNA"/>
</dbReference>
<gene>
    <name evidence="1" type="ORF">J41TS12_06070</name>
</gene>
<evidence type="ECO:0000313" key="2">
    <source>
        <dbReference type="Proteomes" id="UP000681162"/>
    </source>
</evidence>
<keyword evidence="2" id="KW-1185">Reference proteome</keyword>
<reference evidence="1 2" key="1">
    <citation type="submission" date="2021-03" db="EMBL/GenBank/DDBJ databases">
        <title>Antimicrobial resistance genes in bacteria isolated from Japanese honey, and their potential for conferring macrolide and lincosamide resistance in the American foulbrood pathogen Paenibacillus larvae.</title>
        <authorList>
            <person name="Okamoto M."/>
            <person name="Kumagai M."/>
            <person name="Kanamori H."/>
            <person name="Takamatsu D."/>
        </authorList>
    </citation>
    <scope>NUCLEOTIDE SEQUENCE [LARGE SCALE GENOMIC DNA]</scope>
    <source>
        <strain evidence="1 2">J41TS12</strain>
    </source>
</reference>
<protein>
    <submittedName>
        <fullName evidence="1">Uncharacterized protein</fullName>
    </submittedName>
</protein>